<evidence type="ECO:0000313" key="5">
    <source>
        <dbReference type="EMBL" id="MFF5290738.1"/>
    </source>
</evidence>
<dbReference type="RefSeq" id="WP_020510269.1">
    <property type="nucleotide sequence ID" value="NZ_JBIAZU010000002.1"/>
</dbReference>
<keyword evidence="6" id="KW-1185">Reference proteome</keyword>
<dbReference type="PANTHER" id="PTHR44688:SF16">
    <property type="entry name" value="DNA-BINDING TRANSCRIPTIONAL ACTIVATOR DEVR_DOSR"/>
    <property type="match status" value="1"/>
</dbReference>
<dbReference type="Pfam" id="PF00196">
    <property type="entry name" value="GerE"/>
    <property type="match status" value="1"/>
</dbReference>
<comment type="caution">
    <text evidence="5">The sequence shown here is derived from an EMBL/GenBank/DDBJ whole genome shotgun (WGS) entry which is preliminary data.</text>
</comment>
<dbReference type="Gene3D" id="1.10.10.10">
    <property type="entry name" value="Winged helix-like DNA-binding domain superfamily/Winged helix DNA-binding domain"/>
    <property type="match status" value="1"/>
</dbReference>
<dbReference type="CDD" id="cd06170">
    <property type="entry name" value="LuxR_C_like"/>
    <property type="match status" value="1"/>
</dbReference>
<dbReference type="SUPFAM" id="SSF46894">
    <property type="entry name" value="C-terminal effector domain of the bipartite response regulators"/>
    <property type="match status" value="1"/>
</dbReference>
<proteinExistence type="predicted"/>
<dbReference type="EMBL" id="JBIAZU010000002">
    <property type="protein sequence ID" value="MFF5290738.1"/>
    <property type="molecule type" value="Genomic_DNA"/>
</dbReference>
<dbReference type="PRINTS" id="PR00038">
    <property type="entry name" value="HTHLUXR"/>
</dbReference>
<organism evidence="5 6">
    <name type="scientific">Paractinoplanes globisporus</name>
    <dbReference type="NCBI Taxonomy" id="113565"/>
    <lineage>
        <taxon>Bacteria</taxon>
        <taxon>Bacillati</taxon>
        <taxon>Actinomycetota</taxon>
        <taxon>Actinomycetes</taxon>
        <taxon>Micromonosporales</taxon>
        <taxon>Micromonosporaceae</taxon>
        <taxon>Paractinoplanes</taxon>
    </lineage>
</organism>
<dbReference type="Proteomes" id="UP001602245">
    <property type="component" value="Unassembled WGS sequence"/>
</dbReference>
<evidence type="ECO:0000313" key="6">
    <source>
        <dbReference type="Proteomes" id="UP001602245"/>
    </source>
</evidence>
<evidence type="ECO:0000256" key="3">
    <source>
        <dbReference type="ARBA" id="ARBA00023163"/>
    </source>
</evidence>
<keyword evidence="3" id="KW-0804">Transcription</keyword>
<evidence type="ECO:0000256" key="1">
    <source>
        <dbReference type="ARBA" id="ARBA00023015"/>
    </source>
</evidence>
<dbReference type="SMART" id="SM00421">
    <property type="entry name" value="HTH_LUXR"/>
    <property type="match status" value="1"/>
</dbReference>
<protein>
    <submittedName>
        <fullName evidence="5">Response regulator transcription factor</fullName>
    </submittedName>
</protein>
<keyword evidence="1" id="KW-0805">Transcription regulation</keyword>
<dbReference type="InterPro" id="IPR016032">
    <property type="entry name" value="Sig_transdc_resp-reg_C-effctor"/>
</dbReference>
<dbReference type="PANTHER" id="PTHR44688">
    <property type="entry name" value="DNA-BINDING TRANSCRIPTIONAL ACTIVATOR DEVR_DOSR"/>
    <property type="match status" value="1"/>
</dbReference>
<keyword evidence="2" id="KW-0238">DNA-binding</keyword>
<evidence type="ECO:0000256" key="2">
    <source>
        <dbReference type="ARBA" id="ARBA00023125"/>
    </source>
</evidence>
<evidence type="ECO:0000259" key="4">
    <source>
        <dbReference type="PROSITE" id="PS50043"/>
    </source>
</evidence>
<dbReference type="InterPro" id="IPR000792">
    <property type="entry name" value="Tscrpt_reg_LuxR_C"/>
</dbReference>
<dbReference type="InterPro" id="IPR036388">
    <property type="entry name" value="WH-like_DNA-bd_sf"/>
</dbReference>
<name>A0ABW6WCJ8_9ACTN</name>
<accession>A0ABW6WCJ8</accession>
<reference evidence="5 6" key="1">
    <citation type="submission" date="2024-10" db="EMBL/GenBank/DDBJ databases">
        <title>The Natural Products Discovery Center: Release of the First 8490 Sequenced Strains for Exploring Actinobacteria Biosynthetic Diversity.</title>
        <authorList>
            <person name="Kalkreuter E."/>
            <person name="Kautsar S.A."/>
            <person name="Yang D."/>
            <person name="Bader C.D."/>
            <person name="Teijaro C.N."/>
            <person name="Fluegel L."/>
            <person name="Davis C.M."/>
            <person name="Simpson J.R."/>
            <person name="Lauterbach L."/>
            <person name="Steele A.D."/>
            <person name="Gui C."/>
            <person name="Meng S."/>
            <person name="Li G."/>
            <person name="Viehrig K."/>
            <person name="Ye F."/>
            <person name="Su P."/>
            <person name="Kiefer A.F."/>
            <person name="Nichols A."/>
            <person name="Cepeda A.J."/>
            <person name="Yan W."/>
            <person name="Fan B."/>
            <person name="Jiang Y."/>
            <person name="Adhikari A."/>
            <person name="Zheng C.-J."/>
            <person name="Schuster L."/>
            <person name="Cowan T.M."/>
            <person name="Smanski M.J."/>
            <person name="Chevrette M.G."/>
            <person name="De Carvalho L.P.S."/>
            <person name="Shen B."/>
        </authorList>
    </citation>
    <scope>NUCLEOTIDE SEQUENCE [LARGE SCALE GENOMIC DNA]</scope>
    <source>
        <strain evidence="5 6">NPDC000087</strain>
    </source>
</reference>
<sequence>MTRRLVELFASGAAARPLPARRLSVLTTRERETLRMPALGMSNSEIAAAMGVSPYTAKTHVSNVLTKLGLRDRDQAVITAHETRLVVAGRQENPRC</sequence>
<dbReference type="PROSITE" id="PS50043">
    <property type="entry name" value="HTH_LUXR_2"/>
    <property type="match status" value="1"/>
</dbReference>
<gene>
    <name evidence="5" type="ORF">ACFY35_14935</name>
</gene>
<feature type="domain" description="HTH luxR-type" evidence="4">
    <location>
        <begin position="19"/>
        <end position="84"/>
    </location>
</feature>